<dbReference type="EMBL" id="JBHULV010000024">
    <property type="protein sequence ID" value="MFD2731638.1"/>
    <property type="molecule type" value="Genomic_DNA"/>
</dbReference>
<dbReference type="SUPFAM" id="SSF81301">
    <property type="entry name" value="Nucleotidyltransferase"/>
    <property type="match status" value="1"/>
</dbReference>
<protein>
    <submittedName>
        <fullName evidence="2">Nucleotidyltransferase domain-containing protein</fullName>
    </submittedName>
</protein>
<dbReference type="Pfam" id="PF18765">
    <property type="entry name" value="Polbeta"/>
    <property type="match status" value="1"/>
</dbReference>
<sequence length="101" mass="11639">MKNTGLDVSDINRIKDVFFHYPEVEKVILYGSRAKGNYKPASDIDLTLIGDGIDLTLLQSIEFELDDLLLPYKFDVSIYKKISNNKLLEHIDRIGLDFFSR</sequence>
<comment type="caution">
    <text evidence="2">The sequence shown here is derived from an EMBL/GenBank/DDBJ whole genome shotgun (WGS) entry which is preliminary data.</text>
</comment>
<evidence type="ECO:0000313" key="2">
    <source>
        <dbReference type="EMBL" id="MFD2731638.1"/>
    </source>
</evidence>
<evidence type="ECO:0000313" key="3">
    <source>
        <dbReference type="Proteomes" id="UP001597546"/>
    </source>
</evidence>
<dbReference type="RefSeq" id="WP_379045603.1">
    <property type="nucleotide sequence ID" value="NZ_JBHSKW010000056.1"/>
</dbReference>
<proteinExistence type="predicted"/>
<keyword evidence="3" id="KW-1185">Reference proteome</keyword>
<gene>
    <name evidence="2" type="ORF">ACFSSE_07955</name>
</gene>
<feature type="domain" description="Polymerase beta nucleotidyltransferase" evidence="1">
    <location>
        <begin position="12"/>
        <end position="94"/>
    </location>
</feature>
<reference evidence="3" key="1">
    <citation type="journal article" date="2019" name="Int. J. Syst. Evol. Microbiol.">
        <title>The Global Catalogue of Microorganisms (GCM) 10K type strain sequencing project: providing services to taxonomists for standard genome sequencing and annotation.</title>
        <authorList>
            <consortium name="The Broad Institute Genomics Platform"/>
            <consortium name="The Broad Institute Genome Sequencing Center for Infectious Disease"/>
            <person name="Wu L."/>
            <person name="Ma J."/>
        </authorList>
    </citation>
    <scope>NUCLEOTIDE SEQUENCE [LARGE SCALE GENOMIC DNA]</scope>
    <source>
        <strain evidence="3">KCTC 42456</strain>
    </source>
</reference>
<evidence type="ECO:0000259" key="1">
    <source>
        <dbReference type="Pfam" id="PF18765"/>
    </source>
</evidence>
<dbReference type="Proteomes" id="UP001597546">
    <property type="component" value="Unassembled WGS sequence"/>
</dbReference>
<dbReference type="InterPro" id="IPR041633">
    <property type="entry name" value="Polbeta"/>
</dbReference>
<organism evidence="2 3">
    <name type="scientific">Pedobacter alpinus</name>
    <dbReference type="NCBI Taxonomy" id="1590643"/>
    <lineage>
        <taxon>Bacteria</taxon>
        <taxon>Pseudomonadati</taxon>
        <taxon>Bacteroidota</taxon>
        <taxon>Sphingobacteriia</taxon>
        <taxon>Sphingobacteriales</taxon>
        <taxon>Sphingobacteriaceae</taxon>
        <taxon>Pedobacter</taxon>
    </lineage>
</organism>
<accession>A0ABW5TRH1</accession>
<dbReference type="Gene3D" id="3.30.460.10">
    <property type="entry name" value="Beta Polymerase, domain 2"/>
    <property type="match status" value="1"/>
</dbReference>
<dbReference type="CDD" id="cd05403">
    <property type="entry name" value="NT_KNTase_like"/>
    <property type="match status" value="1"/>
</dbReference>
<name>A0ABW5TRH1_9SPHI</name>
<dbReference type="InterPro" id="IPR043519">
    <property type="entry name" value="NT_sf"/>
</dbReference>